<feature type="coiled-coil region" evidence="1">
    <location>
        <begin position="13"/>
        <end position="121"/>
    </location>
</feature>
<proteinExistence type="predicted"/>
<name>A0A699YU82_HAELA</name>
<gene>
    <name evidence="2" type="ORF">HaLaN_01236</name>
</gene>
<evidence type="ECO:0000256" key="1">
    <source>
        <dbReference type="SAM" id="Coils"/>
    </source>
</evidence>
<organism evidence="2 3">
    <name type="scientific">Haematococcus lacustris</name>
    <name type="common">Green alga</name>
    <name type="synonym">Haematococcus pluvialis</name>
    <dbReference type="NCBI Taxonomy" id="44745"/>
    <lineage>
        <taxon>Eukaryota</taxon>
        <taxon>Viridiplantae</taxon>
        <taxon>Chlorophyta</taxon>
        <taxon>core chlorophytes</taxon>
        <taxon>Chlorophyceae</taxon>
        <taxon>CS clade</taxon>
        <taxon>Chlamydomonadales</taxon>
        <taxon>Haematococcaceae</taxon>
        <taxon>Haematococcus</taxon>
    </lineage>
</organism>
<dbReference type="AlphaFoldDB" id="A0A699YU82"/>
<keyword evidence="1" id="KW-0175">Coiled coil</keyword>
<evidence type="ECO:0000313" key="2">
    <source>
        <dbReference type="EMBL" id="GFH06582.1"/>
    </source>
</evidence>
<accession>A0A699YU82</accession>
<reference evidence="2 3" key="1">
    <citation type="submission" date="2020-02" db="EMBL/GenBank/DDBJ databases">
        <title>Draft genome sequence of Haematococcus lacustris strain NIES-144.</title>
        <authorList>
            <person name="Morimoto D."/>
            <person name="Nakagawa S."/>
            <person name="Yoshida T."/>
            <person name="Sawayama S."/>
        </authorList>
    </citation>
    <scope>NUCLEOTIDE SEQUENCE [LARGE SCALE GENOMIC DNA]</scope>
    <source>
        <strain evidence="2 3">NIES-144</strain>
    </source>
</reference>
<comment type="caution">
    <text evidence="2">The sequence shown here is derived from an EMBL/GenBank/DDBJ whole genome shotgun (WGS) entry which is preliminary data.</text>
</comment>
<sequence>ELEASNRKLRSQAGDLVVERDKLQARVKLLESQLLEVQDQADRAAAAAAAQVEASEAEAQLARLDAKKEVAEARRVAELRDALTAAANEAAYREDAARRAAQRLEERIRSLEAELEGLAASAGQ</sequence>
<dbReference type="Proteomes" id="UP000485058">
    <property type="component" value="Unassembled WGS sequence"/>
</dbReference>
<feature type="non-terminal residue" evidence="2">
    <location>
        <position position="1"/>
    </location>
</feature>
<evidence type="ECO:0000313" key="3">
    <source>
        <dbReference type="Proteomes" id="UP000485058"/>
    </source>
</evidence>
<protein>
    <submittedName>
        <fullName evidence="2">TMF_TATA_bd domain-containing protein</fullName>
    </submittedName>
</protein>
<feature type="non-terminal residue" evidence="2">
    <location>
        <position position="124"/>
    </location>
</feature>
<dbReference type="EMBL" id="BLLF01000045">
    <property type="protein sequence ID" value="GFH06582.1"/>
    <property type="molecule type" value="Genomic_DNA"/>
</dbReference>
<keyword evidence="3" id="KW-1185">Reference proteome</keyword>